<comment type="subcellular location">
    <subcellularLocation>
        <location evidence="1">Mitochondrion inner membrane</location>
        <topology evidence="1">Single-pass membrane protein</topology>
    </subcellularLocation>
</comment>
<dbReference type="GO" id="GO:0016491">
    <property type="term" value="F:oxidoreductase activity"/>
    <property type="evidence" value="ECO:0007669"/>
    <property type="project" value="UniProtKB-KW"/>
</dbReference>
<evidence type="ECO:0000256" key="2">
    <source>
        <dbReference type="ARBA" id="ARBA00004673"/>
    </source>
</evidence>
<evidence type="ECO:0000313" key="14">
    <source>
        <dbReference type="Proteomes" id="UP001378960"/>
    </source>
</evidence>
<keyword evidence="10 12" id="KW-0472">Membrane</keyword>
<keyword evidence="14" id="KW-1185">Reference proteome</keyword>
<name>A0AAV5QXU4_PICKL</name>
<dbReference type="CDD" id="cd22888">
    <property type="entry name" value="CcO_VIIa_fungal"/>
    <property type="match status" value="1"/>
</dbReference>
<dbReference type="Proteomes" id="UP001378960">
    <property type="component" value="Unassembled WGS sequence"/>
</dbReference>
<dbReference type="EMBL" id="BTGB01000001">
    <property type="protein sequence ID" value="GMM43618.1"/>
    <property type="molecule type" value="Genomic_DNA"/>
</dbReference>
<evidence type="ECO:0000256" key="4">
    <source>
        <dbReference type="ARBA" id="ARBA00016081"/>
    </source>
</evidence>
<dbReference type="PIRSF" id="PIRSF000283">
    <property type="entry name" value="COX9"/>
    <property type="match status" value="1"/>
</dbReference>
<sequence length="68" mass="7494">MTNKLISIMAIAPIAGTMKRKIIIDITVGFAIGGVMGVAWWSQHKKIIATRENYYASLAEKKKIEDSA</sequence>
<dbReference type="PANTHER" id="PTHR28264:SF1">
    <property type="entry name" value="CYTOCHROME C OXIDASE SUBUNIT 6C"/>
    <property type="match status" value="1"/>
</dbReference>
<dbReference type="AlphaFoldDB" id="A0AAV5QXU4"/>
<evidence type="ECO:0000256" key="7">
    <source>
        <dbReference type="ARBA" id="ARBA00022989"/>
    </source>
</evidence>
<comment type="caution">
    <text evidence="13">The sequence shown here is derived from an EMBL/GenBank/DDBJ whole genome shotgun (WGS) entry which is preliminary data.</text>
</comment>
<dbReference type="GO" id="GO:0006123">
    <property type="term" value="P:mitochondrial electron transport, cytochrome c to oxygen"/>
    <property type="evidence" value="ECO:0007669"/>
    <property type="project" value="InterPro"/>
</dbReference>
<comment type="pathway">
    <text evidence="2">Energy metabolism; oxidative phosphorylation.</text>
</comment>
<evidence type="ECO:0000256" key="12">
    <source>
        <dbReference type="SAM" id="Phobius"/>
    </source>
</evidence>
<evidence type="ECO:0000256" key="1">
    <source>
        <dbReference type="ARBA" id="ARBA00004434"/>
    </source>
</evidence>
<keyword evidence="9" id="KW-0496">Mitochondrion</keyword>
<comment type="similarity">
    <text evidence="3">Belongs to the fungal cytochrome c oxidase subunit 7a family.</text>
</comment>
<evidence type="ECO:0000256" key="10">
    <source>
        <dbReference type="ARBA" id="ARBA00023136"/>
    </source>
</evidence>
<proteinExistence type="inferred from homology"/>
<dbReference type="GO" id="GO:0005743">
    <property type="term" value="C:mitochondrial inner membrane"/>
    <property type="evidence" value="ECO:0007669"/>
    <property type="project" value="UniProtKB-SubCell"/>
</dbReference>
<keyword evidence="7 12" id="KW-1133">Transmembrane helix</keyword>
<evidence type="ECO:0000256" key="6">
    <source>
        <dbReference type="ARBA" id="ARBA00022792"/>
    </source>
</evidence>
<evidence type="ECO:0000256" key="8">
    <source>
        <dbReference type="ARBA" id="ARBA00023002"/>
    </source>
</evidence>
<evidence type="ECO:0000256" key="11">
    <source>
        <dbReference type="ARBA" id="ARBA00031091"/>
    </source>
</evidence>
<dbReference type="GO" id="GO:0004129">
    <property type="term" value="F:cytochrome-c oxidase activity"/>
    <property type="evidence" value="ECO:0007669"/>
    <property type="project" value="TreeGrafter"/>
</dbReference>
<dbReference type="PANTHER" id="PTHR28264">
    <property type="entry name" value="CYTOCHROME C OXIDASE SUBUNIT 7A"/>
    <property type="match status" value="1"/>
</dbReference>
<evidence type="ECO:0000256" key="3">
    <source>
        <dbReference type="ARBA" id="ARBA00008862"/>
    </source>
</evidence>
<dbReference type="InterPro" id="IPR014368">
    <property type="entry name" value="Cyt_c_oxidase_su7a_fun"/>
</dbReference>
<organism evidence="13 14">
    <name type="scientific">Pichia kluyveri</name>
    <name type="common">Yeast</name>
    <dbReference type="NCBI Taxonomy" id="36015"/>
    <lineage>
        <taxon>Eukaryota</taxon>
        <taxon>Fungi</taxon>
        <taxon>Dikarya</taxon>
        <taxon>Ascomycota</taxon>
        <taxon>Saccharomycotina</taxon>
        <taxon>Pichiomycetes</taxon>
        <taxon>Pichiales</taxon>
        <taxon>Pichiaceae</taxon>
        <taxon>Pichia</taxon>
    </lineage>
</organism>
<keyword evidence="8" id="KW-0560">Oxidoreductase</keyword>
<keyword evidence="6" id="KW-0999">Mitochondrion inner membrane</keyword>
<evidence type="ECO:0000256" key="9">
    <source>
        <dbReference type="ARBA" id="ARBA00023128"/>
    </source>
</evidence>
<protein>
    <recommendedName>
        <fullName evidence="4">Cytochrome c oxidase subunit 9, mitochondrial</fullName>
    </recommendedName>
    <alternativeName>
        <fullName evidence="11">Cytochrome c oxidase polypeptide VIIA</fullName>
    </alternativeName>
</protein>
<gene>
    <name evidence="13" type="ORF">DAPK24_001930</name>
</gene>
<keyword evidence="5 12" id="KW-0812">Transmembrane</keyword>
<reference evidence="13 14" key="1">
    <citation type="journal article" date="2023" name="Elife">
        <title>Identification of key yeast species and microbe-microbe interactions impacting larval growth of Drosophila in the wild.</title>
        <authorList>
            <person name="Mure A."/>
            <person name="Sugiura Y."/>
            <person name="Maeda R."/>
            <person name="Honda K."/>
            <person name="Sakurai N."/>
            <person name="Takahashi Y."/>
            <person name="Watada M."/>
            <person name="Katoh T."/>
            <person name="Gotoh A."/>
            <person name="Gotoh Y."/>
            <person name="Taniguchi I."/>
            <person name="Nakamura K."/>
            <person name="Hayashi T."/>
            <person name="Katayama T."/>
            <person name="Uemura T."/>
            <person name="Hattori Y."/>
        </authorList>
    </citation>
    <scope>NUCLEOTIDE SEQUENCE [LARGE SCALE GENOMIC DNA]</scope>
    <source>
        <strain evidence="13 14">PK-24</strain>
    </source>
</reference>
<feature type="transmembrane region" description="Helical" evidence="12">
    <location>
        <begin position="21"/>
        <end position="41"/>
    </location>
</feature>
<evidence type="ECO:0000313" key="13">
    <source>
        <dbReference type="EMBL" id="GMM43618.1"/>
    </source>
</evidence>
<evidence type="ECO:0000256" key="5">
    <source>
        <dbReference type="ARBA" id="ARBA00022692"/>
    </source>
</evidence>
<accession>A0AAV5QXU4</accession>